<accession>L8WXQ3</accession>
<dbReference type="Proteomes" id="UP000011668">
    <property type="component" value="Unassembled WGS sequence"/>
</dbReference>
<gene>
    <name evidence="1" type="ORF">AG1IA_04815</name>
</gene>
<proteinExistence type="predicted"/>
<sequence length="46" mass="5603">MSRLSYLSNALKRRIWYSIGHEQLKIPRHRYLPPPLGLEKVKLTRW</sequence>
<keyword evidence="2" id="KW-1185">Reference proteome</keyword>
<dbReference type="AlphaFoldDB" id="L8WXQ3"/>
<evidence type="ECO:0000313" key="1">
    <source>
        <dbReference type="EMBL" id="ELU41144.1"/>
    </source>
</evidence>
<reference evidence="1 2" key="1">
    <citation type="journal article" date="2013" name="Nat. Commun.">
        <title>The evolution and pathogenic mechanisms of the rice sheath blight pathogen.</title>
        <authorList>
            <person name="Zheng A."/>
            <person name="Lin R."/>
            <person name="Xu L."/>
            <person name="Qin P."/>
            <person name="Tang C."/>
            <person name="Ai P."/>
            <person name="Zhang D."/>
            <person name="Liu Y."/>
            <person name="Sun Z."/>
            <person name="Feng H."/>
            <person name="Wang Y."/>
            <person name="Chen Y."/>
            <person name="Liang X."/>
            <person name="Fu R."/>
            <person name="Li Q."/>
            <person name="Zhang J."/>
            <person name="Yu X."/>
            <person name="Xie Z."/>
            <person name="Ding L."/>
            <person name="Guan P."/>
            <person name="Tang J."/>
            <person name="Liang Y."/>
            <person name="Wang S."/>
            <person name="Deng Q."/>
            <person name="Li S."/>
            <person name="Zhu J."/>
            <person name="Wang L."/>
            <person name="Liu H."/>
            <person name="Li P."/>
        </authorList>
    </citation>
    <scope>NUCLEOTIDE SEQUENCE [LARGE SCALE GENOMIC DNA]</scope>
    <source>
        <strain evidence="2">AG-1 IA</strain>
    </source>
</reference>
<protein>
    <submittedName>
        <fullName evidence="1">Uncharacterized protein</fullName>
    </submittedName>
</protein>
<dbReference type="HOGENOM" id="CLU_3191620_0_0_1"/>
<organism evidence="1 2">
    <name type="scientific">Thanatephorus cucumeris (strain AG1-IA)</name>
    <name type="common">Rice sheath blight fungus</name>
    <name type="synonym">Rhizoctonia solani</name>
    <dbReference type="NCBI Taxonomy" id="983506"/>
    <lineage>
        <taxon>Eukaryota</taxon>
        <taxon>Fungi</taxon>
        <taxon>Dikarya</taxon>
        <taxon>Basidiomycota</taxon>
        <taxon>Agaricomycotina</taxon>
        <taxon>Agaricomycetes</taxon>
        <taxon>Cantharellales</taxon>
        <taxon>Ceratobasidiaceae</taxon>
        <taxon>Rhizoctonia</taxon>
        <taxon>Rhizoctonia solani AG-1</taxon>
    </lineage>
</organism>
<evidence type="ECO:0000313" key="2">
    <source>
        <dbReference type="Proteomes" id="UP000011668"/>
    </source>
</evidence>
<comment type="caution">
    <text evidence="1">The sequence shown here is derived from an EMBL/GenBank/DDBJ whole genome shotgun (WGS) entry which is preliminary data.</text>
</comment>
<dbReference type="EMBL" id="AFRT01001118">
    <property type="protein sequence ID" value="ELU41144.1"/>
    <property type="molecule type" value="Genomic_DNA"/>
</dbReference>
<name>L8WXQ3_THACA</name>